<keyword evidence="4" id="KW-0614">Plasmid</keyword>
<dbReference type="Gene3D" id="3.40.50.720">
    <property type="entry name" value="NAD(P)-binding Rossmann-like Domain"/>
    <property type="match status" value="1"/>
</dbReference>
<accession>A0ABZ2BMY6</accession>
<evidence type="ECO:0000256" key="1">
    <source>
        <dbReference type="ARBA" id="ARBA00005125"/>
    </source>
</evidence>
<evidence type="ECO:0000313" key="5">
    <source>
        <dbReference type="Proteomes" id="UP001432360"/>
    </source>
</evidence>
<organism evidence="4 5">
    <name type="scientific">Sinorhizobium chiapasense</name>
    <dbReference type="NCBI Taxonomy" id="501572"/>
    <lineage>
        <taxon>Bacteria</taxon>
        <taxon>Pseudomonadati</taxon>
        <taxon>Pseudomonadota</taxon>
        <taxon>Alphaproteobacteria</taxon>
        <taxon>Hyphomicrobiales</taxon>
        <taxon>Rhizobiaceae</taxon>
        <taxon>Sinorhizobium/Ensifer group</taxon>
        <taxon>Sinorhizobium</taxon>
    </lineage>
</organism>
<geneLocation type="plasmid" evidence="4 5">
    <name>pSchITTGS70d</name>
</geneLocation>
<dbReference type="Pfam" id="PF01370">
    <property type="entry name" value="Epimerase"/>
    <property type="match status" value="1"/>
</dbReference>
<dbReference type="SUPFAM" id="SSF51735">
    <property type="entry name" value="NAD(P)-binding Rossmann-fold domains"/>
    <property type="match status" value="1"/>
</dbReference>
<reference evidence="4" key="1">
    <citation type="submission" date="2023-08" db="EMBL/GenBank/DDBJ databases">
        <title>Complete genome sequence of Sinorhizobium chiapanecum ITTG S70 isolated from Acaciella angustissima nodules in Chiapas-Mexico.</title>
        <authorList>
            <person name="Rincon-Rosales R."/>
            <person name="Rogel M.A."/>
            <person name="Rincon-Medina C.I."/>
            <person name="Guerrero G."/>
            <person name="Manzano-Gomez L.A."/>
            <person name="Lopez-Lopez A."/>
            <person name="Rincon Molina F.A."/>
            <person name="Martinez-Romero E."/>
        </authorList>
    </citation>
    <scope>NUCLEOTIDE SEQUENCE</scope>
    <source>
        <strain evidence="4">ITTG S70</strain>
        <plasmid evidence="4">pSchITTGS70d</plasmid>
    </source>
</reference>
<comment type="pathway">
    <text evidence="1">Bacterial outer membrane biogenesis; LPS O-antigen biosynthesis.</text>
</comment>
<evidence type="ECO:0000313" key="4">
    <source>
        <dbReference type="EMBL" id="WVT07179.1"/>
    </source>
</evidence>
<evidence type="ECO:0000259" key="3">
    <source>
        <dbReference type="Pfam" id="PF01370"/>
    </source>
</evidence>
<gene>
    <name evidence="4" type="ORF">RB548_30985</name>
</gene>
<proteinExistence type="inferred from homology"/>
<dbReference type="RefSeq" id="WP_331376198.1">
    <property type="nucleotide sequence ID" value="NZ_CP133152.1"/>
</dbReference>
<dbReference type="Proteomes" id="UP001432360">
    <property type="component" value="Plasmid pSchITTGS70d"/>
</dbReference>
<evidence type="ECO:0000256" key="2">
    <source>
        <dbReference type="ARBA" id="ARBA00007637"/>
    </source>
</evidence>
<name>A0ABZ2BMY6_9HYPH</name>
<dbReference type="PANTHER" id="PTHR43000">
    <property type="entry name" value="DTDP-D-GLUCOSE 4,6-DEHYDRATASE-RELATED"/>
    <property type="match status" value="1"/>
</dbReference>
<dbReference type="InterPro" id="IPR001509">
    <property type="entry name" value="Epimerase_deHydtase"/>
</dbReference>
<protein>
    <submittedName>
        <fullName evidence="4">NAD(P)-dependent oxidoreductase</fullName>
    </submittedName>
</protein>
<comment type="similarity">
    <text evidence="2">Belongs to the NAD(P)-dependent epimerase/dehydratase family.</text>
</comment>
<dbReference type="InterPro" id="IPR036291">
    <property type="entry name" value="NAD(P)-bd_dom_sf"/>
</dbReference>
<sequence>MSRILITGGAGFVGSHLARTCLAKGHQVHLIIRPGSDDERVQDLRGGVIRHNFDLLSEHALKYCISEVQPEYIFHLAARPRRQEAPDLSDAMEGMREQTHGLIGLLGAAAMAPRPPKVMIRTGSLAEYGSAPAPFQEGMREAPVNAYGAELTAAAHLVGALQRRLSFPVVTARLALVYGAFQSTAYLLPWLITRCLAGEPSVVRHPEDRRDLIYVDDAVDGLLCLADAQTPGGTIVNIATGFAPSMREVARLIVAETGADPSLIEYGAASGSSGIPDFRADTALARNLMSWTASTPLAEGLIRTVAWYRERRRPERPYDRGQLPVLSHTKGSGAP</sequence>
<dbReference type="EMBL" id="CP133152">
    <property type="protein sequence ID" value="WVT07179.1"/>
    <property type="molecule type" value="Genomic_DNA"/>
</dbReference>
<keyword evidence="5" id="KW-1185">Reference proteome</keyword>
<feature type="domain" description="NAD-dependent epimerase/dehydratase" evidence="3">
    <location>
        <begin position="4"/>
        <end position="239"/>
    </location>
</feature>